<dbReference type="EC" id="2.7.7.65" evidence="2"/>
<keyword evidence="3" id="KW-0479">Metal-binding</keyword>
<dbReference type="Pfam" id="PF01814">
    <property type="entry name" value="Hemerythrin"/>
    <property type="match status" value="1"/>
</dbReference>
<dbReference type="InterPro" id="IPR000160">
    <property type="entry name" value="GGDEF_dom"/>
</dbReference>
<dbReference type="InterPro" id="IPR029787">
    <property type="entry name" value="Nucleotide_cyclase"/>
</dbReference>
<dbReference type="NCBIfam" id="NF033749">
    <property type="entry name" value="bact_hemeryth"/>
    <property type="match status" value="1"/>
</dbReference>
<dbReference type="AlphaFoldDB" id="A0A4Q0Z9J7"/>
<comment type="similarity">
    <text evidence="1">Belongs to the hemerythrin family.</text>
</comment>
<dbReference type="InterPro" id="IPR012312">
    <property type="entry name" value="Hemerythrin-like"/>
</dbReference>
<comment type="caution">
    <text evidence="8">The sequence shown here is derived from an EMBL/GenBank/DDBJ whole genome shotgun (WGS) entry which is preliminary data.</text>
</comment>
<dbReference type="PANTHER" id="PTHR45138:SF9">
    <property type="entry name" value="DIGUANYLATE CYCLASE DGCM-RELATED"/>
    <property type="match status" value="1"/>
</dbReference>
<evidence type="ECO:0000259" key="7">
    <source>
        <dbReference type="PROSITE" id="PS50887"/>
    </source>
</evidence>
<dbReference type="Pfam" id="PF00990">
    <property type="entry name" value="GGDEF"/>
    <property type="match status" value="1"/>
</dbReference>
<feature type="coiled-coil region" evidence="6">
    <location>
        <begin position="19"/>
        <end position="49"/>
    </location>
</feature>
<sequence>MLEQKFEIFPWNNNFETGIDEIDEQHKKLIELLNNLANLLTQEENFQIETAFSELAKYAEYHFKSEEAVWKKYLKDSDLVVAHEKSHDSFLPKVLEIRNKCDNLQDTIEEIVLFLIRWLAFHIIDEDKRLSLIIHSIKDGKNINEAKYISDELMGGSMKIMVETILSMYDNLSLKAIELIKEKKARLRAEKELKSINIKLHKLSITDQLTGLYNRRYFEEIFNRELQKSKRAKTYINVILFDIDYFKKLNDTYGHDVGDSALKKVSTCLKKNIKRGTDYIFRVGGEEFAIIVTNEDIENLINVTKILQREIKKLAIINEHSTVSKYLTISGGIVSLIPSLEDTIDSIMKKADEKLYEAKEQGRDRFVY</sequence>
<feature type="domain" description="GGDEF" evidence="7">
    <location>
        <begin position="234"/>
        <end position="368"/>
    </location>
</feature>
<evidence type="ECO:0000256" key="2">
    <source>
        <dbReference type="ARBA" id="ARBA00012528"/>
    </source>
</evidence>
<dbReference type="PROSITE" id="PS50887">
    <property type="entry name" value="GGDEF"/>
    <property type="match status" value="1"/>
</dbReference>
<dbReference type="InterPro" id="IPR035938">
    <property type="entry name" value="Hemerythrin-like_sf"/>
</dbReference>
<evidence type="ECO:0000256" key="5">
    <source>
        <dbReference type="ARBA" id="ARBA00034247"/>
    </source>
</evidence>
<organism evidence="8 9">
    <name type="scientific">Arcobacter cloacae</name>
    <dbReference type="NCBI Taxonomy" id="1054034"/>
    <lineage>
        <taxon>Bacteria</taxon>
        <taxon>Pseudomonadati</taxon>
        <taxon>Campylobacterota</taxon>
        <taxon>Epsilonproteobacteria</taxon>
        <taxon>Campylobacterales</taxon>
        <taxon>Arcobacteraceae</taxon>
        <taxon>Arcobacter</taxon>
    </lineage>
</organism>
<dbReference type="CDD" id="cd12107">
    <property type="entry name" value="Hemerythrin"/>
    <property type="match status" value="1"/>
</dbReference>
<dbReference type="SUPFAM" id="SSF55073">
    <property type="entry name" value="Nucleotide cyclase"/>
    <property type="match status" value="1"/>
</dbReference>
<dbReference type="Gene3D" id="1.20.120.50">
    <property type="entry name" value="Hemerythrin-like"/>
    <property type="match status" value="1"/>
</dbReference>
<dbReference type="InterPro" id="IPR050469">
    <property type="entry name" value="Diguanylate_Cyclase"/>
</dbReference>
<evidence type="ECO:0000256" key="1">
    <source>
        <dbReference type="ARBA" id="ARBA00010587"/>
    </source>
</evidence>
<dbReference type="CDD" id="cd01949">
    <property type="entry name" value="GGDEF"/>
    <property type="match status" value="1"/>
</dbReference>
<evidence type="ECO:0000256" key="3">
    <source>
        <dbReference type="ARBA" id="ARBA00022723"/>
    </source>
</evidence>
<dbReference type="InterPro" id="IPR012827">
    <property type="entry name" value="Hemerythrin_metal-bd"/>
</dbReference>
<dbReference type="Proteomes" id="UP000290870">
    <property type="component" value="Unassembled WGS sequence"/>
</dbReference>
<dbReference type="FunFam" id="3.30.70.270:FF:000001">
    <property type="entry name" value="Diguanylate cyclase domain protein"/>
    <property type="match status" value="1"/>
</dbReference>
<evidence type="ECO:0000256" key="4">
    <source>
        <dbReference type="ARBA" id="ARBA00023004"/>
    </source>
</evidence>
<name>A0A4Q0Z9J7_9BACT</name>
<dbReference type="GO" id="GO:0052621">
    <property type="term" value="F:diguanylate cyclase activity"/>
    <property type="evidence" value="ECO:0007669"/>
    <property type="project" value="UniProtKB-EC"/>
</dbReference>
<reference evidence="8 9" key="1">
    <citation type="submission" date="2017-10" db="EMBL/GenBank/DDBJ databases">
        <title>Genomics of the genus Arcobacter.</title>
        <authorList>
            <person name="Perez-Cataluna A."/>
            <person name="Figueras M.J."/>
        </authorList>
    </citation>
    <scope>NUCLEOTIDE SEQUENCE [LARGE SCALE GENOMIC DNA]</scope>
    <source>
        <strain evidence="8 9">F26</strain>
    </source>
</reference>
<dbReference type="NCBIfam" id="TIGR00254">
    <property type="entry name" value="GGDEF"/>
    <property type="match status" value="1"/>
</dbReference>
<gene>
    <name evidence="8" type="ORF">CRU90_12405</name>
</gene>
<dbReference type="SMART" id="SM00267">
    <property type="entry name" value="GGDEF"/>
    <property type="match status" value="1"/>
</dbReference>
<keyword evidence="4" id="KW-0408">Iron</keyword>
<proteinExistence type="inferred from homology"/>
<accession>A0A4Q0Z9J7</accession>
<keyword evidence="6" id="KW-0175">Coiled coil</keyword>
<dbReference type="NCBIfam" id="TIGR02481">
    <property type="entry name" value="hemeryth_dom"/>
    <property type="match status" value="1"/>
</dbReference>
<protein>
    <recommendedName>
        <fullName evidence="2">diguanylate cyclase</fullName>
        <ecNumber evidence="2">2.7.7.65</ecNumber>
    </recommendedName>
</protein>
<dbReference type="SUPFAM" id="SSF47188">
    <property type="entry name" value="Hemerythrin-like"/>
    <property type="match status" value="1"/>
</dbReference>
<dbReference type="GO" id="GO:0046872">
    <property type="term" value="F:metal ion binding"/>
    <property type="evidence" value="ECO:0007669"/>
    <property type="project" value="UniProtKB-KW"/>
</dbReference>
<evidence type="ECO:0000313" key="8">
    <source>
        <dbReference type="EMBL" id="RXJ82844.1"/>
    </source>
</evidence>
<dbReference type="EMBL" id="PDJZ01000025">
    <property type="protein sequence ID" value="RXJ82844.1"/>
    <property type="molecule type" value="Genomic_DNA"/>
</dbReference>
<dbReference type="InterPro" id="IPR043128">
    <property type="entry name" value="Rev_trsase/Diguanyl_cyclase"/>
</dbReference>
<dbReference type="Gene3D" id="3.30.70.270">
    <property type="match status" value="1"/>
</dbReference>
<dbReference type="OrthoDB" id="8554767at2"/>
<evidence type="ECO:0000256" key="6">
    <source>
        <dbReference type="SAM" id="Coils"/>
    </source>
</evidence>
<evidence type="ECO:0000313" key="9">
    <source>
        <dbReference type="Proteomes" id="UP000290870"/>
    </source>
</evidence>
<comment type="catalytic activity">
    <reaction evidence="5">
        <text>2 GTP = 3',3'-c-di-GMP + 2 diphosphate</text>
        <dbReference type="Rhea" id="RHEA:24898"/>
        <dbReference type="ChEBI" id="CHEBI:33019"/>
        <dbReference type="ChEBI" id="CHEBI:37565"/>
        <dbReference type="ChEBI" id="CHEBI:58805"/>
        <dbReference type="EC" id="2.7.7.65"/>
    </reaction>
</comment>
<dbReference type="PANTHER" id="PTHR45138">
    <property type="entry name" value="REGULATORY COMPONENTS OF SENSORY TRANSDUCTION SYSTEM"/>
    <property type="match status" value="1"/>
</dbReference>